<dbReference type="Gene3D" id="1.20.1250.20">
    <property type="entry name" value="MFS general substrate transporter like domains"/>
    <property type="match status" value="1"/>
</dbReference>
<feature type="transmembrane region" description="Helical" evidence="6">
    <location>
        <begin position="302"/>
        <end position="321"/>
    </location>
</feature>
<dbReference type="PROSITE" id="PS50850">
    <property type="entry name" value="MFS"/>
    <property type="match status" value="1"/>
</dbReference>
<evidence type="ECO:0000313" key="8">
    <source>
        <dbReference type="EMBL" id="MFE8697381.1"/>
    </source>
</evidence>
<dbReference type="CDD" id="cd17502">
    <property type="entry name" value="MFS_Azr1_MDR_like"/>
    <property type="match status" value="1"/>
</dbReference>
<evidence type="ECO:0000256" key="5">
    <source>
        <dbReference type="ARBA" id="ARBA00023136"/>
    </source>
</evidence>
<feature type="transmembrane region" description="Helical" evidence="6">
    <location>
        <begin position="82"/>
        <end position="100"/>
    </location>
</feature>
<feature type="transmembrane region" description="Helical" evidence="6">
    <location>
        <begin position="463"/>
        <end position="485"/>
    </location>
</feature>
<comment type="caution">
    <text evidence="8">The sequence shown here is derived from an EMBL/GenBank/DDBJ whole genome shotgun (WGS) entry which is preliminary data.</text>
</comment>
<organism evidence="8 9">
    <name type="scientific">Cytobacillus mangrovibacter</name>
    <dbReference type="NCBI Taxonomy" id="3299024"/>
    <lineage>
        <taxon>Bacteria</taxon>
        <taxon>Bacillati</taxon>
        <taxon>Bacillota</taxon>
        <taxon>Bacilli</taxon>
        <taxon>Bacillales</taxon>
        <taxon>Bacillaceae</taxon>
        <taxon>Cytobacillus</taxon>
    </lineage>
</organism>
<keyword evidence="3 6" id="KW-0812">Transmembrane</keyword>
<proteinExistence type="predicted"/>
<dbReference type="Gene3D" id="1.20.1720.10">
    <property type="entry name" value="Multidrug resistance protein D"/>
    <property type="match status" value="1"/>
</dbReference>
<dbReference type="PRINTS" id="PR01036">
    <property type="entry name" value="TCRTETB"/>
</dbReference>
<keyword evidence="2" id="KW-0813">Transport</keyword>
<evidence type="ECO:0000256" key="2">
    <source>
        <dbReference type="ARBA" id="ARBA00022448"/>
    </source>
</evidence>
<feature type="transmembrane region" description="Helical" evidence="6">
    <location>
        <begin position="366"/>
        <end position="384"/>
    </location>
</feature>
<feature type="transmembrane region" description="Helical" evidence="6">
    <location>
        <begin position="48"/>
        <end position="70"/>
    </location>
</feature>
<feature type="transmembrane region" description="Helical" evidence="6">
    <location>
        <begin position="333"/>
        <end position="354"/>
    </location>
</feature>
<feature type="transmembrane region" description="Helical" evidence="6">
    <location>
        <begin position="112"/>
        <end position="130"/>
    </location>
</feature>
<keyword evidence="5 6" id="KW-0472">Membrane</keyword>
<keyword evidence="9" id="KW-1185">Reference proteome</keyword>
<dbReference type="PANTHER" id="PTHR23501:SF191">
    <property type="entry name" value="VACUOLAR BASIC AMINO ACID TRANSPORTER 4"/>
    <property type="match status" value="1"/>
</dbReference>
<dbReference type="RefSeq" id="WP_389221182.1">
    <property type="nucleotide sequence ID" value="NZ_JBIACJ010000007.1"/>
</dbReference>
<dbReference type="Pfam" id="PF07690">
    <property type="entry name" value="MFS_1"/>
    <property type="match status" value="1"/>
</dbReference>
<dbReference type="InterPro" id="IPR036259">
    <property type="entry name" value="MFS_trans_sf"/>
</dbReference>
<dbReference type="SUPFAM" id="SSF103473">
    <property type="entry name" value="MFS general substrate transporter"/>
    <property type="match status" value="1"/>
</dbReference>
<feature type="domain" description="Major facilitator superfamily (MFS) profile" evidence="7">
    <location>
        <begin position="48"/>
        <end position="489"/>
    </location>
</feature>
<dbReference type="InterPro" id="IPR011701">
    <property type="entry name" value="MFS"/>
</dbReference>
<feature type="transmembrane region" description="Helical" evidence="6">
    <location>
        <begin position="231"/>
        <end position="254"/>
    </location>
</feature>
<feature type="transmembrane region" description="Helical" evidence="6">
    <location>
        <begin position="260"/>
        <end position="281"/>
    </location>
</feature>
<dbReference type="PANTHER" id="PTHR23501">
    <property type="entry name" value="MAJOR FACILITATOR SUPERFAMILY"/>
    <property type="match status" value="1"/>
</dbReference>
<feature type="transmembrane region" description="Helical" evidence="6">
    <location>
        <begin position="390"/>
        <end position="413"/>
    </location>
</feature>
<feature type="transmembrane region" description="Helical" evidence="6">
    <location>
        <begin position="199"/>
        <end position="219"/>
    </location>
</feature>
<evidence type="ECO:0000313" key="9">
    <source>
        <dbReference type="Proteomes" id="UP001601058"/>
    </source>
</evidence>
<evidence type="ECO:0000259" key="7">
    <source>
        <dbReference type="PROSITE" id="PS50850"/>
    </source>
</evidence>
<reference evidence="8 9" key="1">
    <citation type="submission" date="2024-08" db="EMBL/GenBank/DDBJ databases">
        <title>Two novel Cytobacillus novel species.</title>
        <authorList>
            <person name="Liu G."/>
        </authorList>
    </citation>
    <scope>NUCLEOTIDE SEQUENCE [LARGE SCALE GENOMIC DNA]</scope>
    <source>
        <strain evidence="8 9">FJAT-53684</strain>
    </source>
</reference>
<feature type="transmembrane region" description="Helical" evidence="6">
    <location>
        <begin position="142"/>
        <end position="162"/>
    </location>
</feature>
<evidence type="ECO:0000256" key="4">
    <source>
        <dbReference type="ARBA" id="ARBA00022989"/>
    </source>
</evidence>
<evidence type="ECO:0000256" key="3">
    <source>
        <dbReference type="ARBA" id="ARBA00022692"/>
    </source>
</evidence>
<protein>
    <submittedName>
        <fullName evidence="8">MDR family MFS transporter</fullName>
    </submittedName>
</protein>
<gene>
    <name evidence="8" type="ORF">ACFYKT_13645</name>
</gene>
<evidence type="ECO:0000256" key="6">
    <source>
        <dbReference type="SAM" id="Phobius"/>
    </source>
</evidence>
<comment type="subcellular location">
    <subcellularLocation>
        <location evidence="1">Cell membrane</location>
        <topology evidence="1">Multi-pass membrane protein</topology>
    </subcellularLocation>
</comment>
<evidence type="ECO:0000256" key="1">
    <source>
        <dbReference type="ARBA" id="ARBA00004651"/>
    </source>
</evidence>
<dbReference type="EMBL" id="JBIACJ010000007">
    <property type="protein sequence ID" value="MFE8697381.1"/>
    <property type="molecule type" value="Genomic_DNA"/>
</dbReference>
<sequence length="495" mass="54439">MIPRKTCYTVYCILNTFQFPFDWKVFYWLIKQEKRRLKLNSETKHKSVIIALLIATFLTAIEGTIVSTAMPKIVEDLGGSHLYTWVISVYLLATVISTPVFGKLADLYGRKLMFAIGTIIFLIGSMLSGLSQTMEQLVLFRLIQGIGAGALTTIPFTIIGDVFEFKLRAKIQGWISSVWGIAGITGPLVGGFIVDTISWHWIFYMNLPFGIISLILLWVSLKEQIEKKKQTIDYAGILTFAVCMTSFLYALTLLKEHKQLTGSITGFLAVAFIGLCLFIWIEAKGKEPMLPLSLFKNTLITISNISGFLLGFILVTITFYIPLWVQGVTNLNATFSGIAMLPMSVTWPIGAIISGKWLGNKSIAHVTLLGTVFIILSCTGFVFFQTDTTVPVMMIVTACIGFGFGLAFTAFTVAVQSAVEWNLRGAAMGSHNLMKSLGQTIGIAVSGLLLSDELKGQALETSLHSVFILLVILAICSFAVTGLLIRKKESELALR</sequence>
<accession>A0ABW6JZV7</accession>
<keyword evidence="4 6" id="KW-1133">Transmembrane helix</keyword>
<dbReference type="InterPro" id="IPR020846">
    <property type="entry name" value="MFS_dom"/>
</dbReference>
<name>A0ABW6JZV7_9BACI</name>
<feature type="transmembrane region" description="Helical" evidence="6">
    <location>
        <begin position="174"/>
        <end position="193"/>
    </location>
</feature>
<dbReference type="Proteomes" id="UP001601058">
    <property type="component" value="Unassembled WGS sequence"/>
</dbReference>